<dbReference type="GO" id="GO:0047680">
    <property type="term" value="F:aryl-acylamidase activity"/>
    <property type="evidence" value="ECO:0007669"/>
    <property type="project" value="UniProtKB-EC"/>
</dbReference>
<organism evidence="3 4">
    <name type="scientific">Brevibacterium ravenspurgense</name>
    <dbReference type="NCBI Taxonomy" id="479117"/>
    <lineage>
        <taxon>Bacteria</taxon>
        <taxon>Bacillati</taxon>
        <taxon>Actinomycetota</taxon>
        <taxon>Actinomycetes</taxon>
        <taxon>Micrococcales</taxon>
        <taxon>Brevibacteriaceae</taxon>
        <taxon>Brevibacterium</taxon>
    </lineage>
</organism>
<evidence type="ECO:0000259" key="2">
    <source>
        <dbReference type="Pfam" id="PF01425"/>
    </source>
</evidence>
<accession>A0A150HBI0</accession>
<name>A0A150HBI0_9MICO</name>
<proteinExistence type="inferred from homology"/>
<dbReference type="RefSeq" id="WP_062019879.1">
    <property type="nucleotide sequence ID" value="NZ_LQQC01000005.1"/>
</dbReference>
<dbReference type="InterPro" id="IPR023631">
    <property type="entry name" value="Amidase_dom"/>
</dbReference>
<reference evidence="3 4" key="1">
    <citation type="submission" date="2016-01" db="EMBL/GenBank/DDBJ databases">
        <title>Use of Whole Genome Sequencing to ascertain that Brevibacterium massiliense (Roux, Raoult 2009) is a later heterotypic synonym of Brevibacterium ravenspurgense (Mages 2008).</title>
        <authorList>
            <person name="Bernier A.-M."/>
            <person name="Burdz T."/>
            <person name="Huynh C."/>
            <person name="Pachecho A.L."/>
            <person name="Wiebe D."/>
            <person name="Bonner C."/>
            <person name="Bernard K."/>
        </authorList>
    </citation>
    <scope>NUCLEOTIDE SEQUENCE [LARGE SCALE GENOMIC DNA]</scope>
    <source>
        <strain evidence="3 4">CCUG56047</strain>
    </source>
</reference>
<dbReference type="PANTHER" id="PTHR11895:SF7">
    <property type="entry name" value="GLUTAMYL-TRNA(GLN) AMIDOTRANSFERASE SUBUNIT A, MITOCHONDRIAL"/>
    <property type="match status" value="1"/>
</dbReference>
<dbReference type="Proteomes" id="UP000243589">
    <property type="component" value="Unassembled WGS sequence"/>
</dbReference>
<feature type="domain" description="Amidase" evidence="2">
    <location>
        <begin position="27"/>
        <end position="488"/>
    </location>
</feature>
<keyword evidence="3" id="KW-0378">Hydrolase</keyword>
<dbReference type="PANTHER" id="PTHR11895">
    <property type="entry name" value="TRANSAMIDASE"/>
    <property type="match status" value="1"/>
</dbReference>
<sequence length="506" mass="54012">MTADQLHWLSVRELLSGFRAGTFTPLEVLDHLVERIETLDKATGINAVVDLQVESARELAAEATQRYQDGAGDCCTTGSSYLDAERPLLGVPFLVKEQHDVAGLSATRGSQALQGKVAEKDAEIVARLKQAGAIPFGRTTTPEMSCATFTHTREWGVTRNPYNPNKTPGGSSGGSGAAVAAGFTPFATASDIGGSTRIPAAFCGLPGLKTSYGRTPGAVPMNIDWYRGDHILARTVSDTALVFNQIMGPSKLDMATIPVSGSFPVEHHFGQYSYTSGQEVPAGAEVHNVDLSGWRIGVSADLGCYELDESTRLGVERVAEALEAAGAQVVPVDVQLKLEDVTRASMAHYGGLLAPNVERQARGDITVLEPYTQEFVRRTKRFAEETSLLEAALIESDIQQKLLAALDEVDVLITATSAVEDLDAGEDFTTGIDRPDGEHSFYWEAHQVVPFNIANRMPAMSVPSGIGSAGVPTGVQIVGMPYREATVLRVAAAIEALMPFPRPKIG</sequence>
<gene>
    <name evidence="3" type="primary">aam</name>
    <name evidence="3" type="ORF">Bravens_00415</name>
</gene>
<protein>
    <submittedName>
        <fullName evidence="3">Acylamidase</fullName>
        <ecNumber evidence="3">3.5.1.13</ecNumber>
    </submittedName>
</protein>
<dbReference type="InterPro" id="IPR036928">
    <property type="entry name" value="AS_sf"/>
</dbReference>
<dbReference type="Gene3D" id="3.90.1300.10">
    <property type="entry name" value="Amidase signature (AS) domain"/>
    <property type="match status" value="1"/>
</dbReference>
<evidence type="ECO:0000256" key="1">
    <source>
        <dbReference type="ARBA" id="ARBA00009199"/>
    </source>
</evidence>
<dbReference type="InterPro" id="IPR000120">
    <property type="entry name" value="Amidase"/>
</dbReference>
<evidence type="ECO:0000313" key="4">
    <source>
        <dbReference type="Proteomes" id="UP000243589"/>
    </source>
</evidence>
<dbReference type="PATRIC" id="fig|479117.4.peg.413"/>
<dbReference type="Pfam" id="PF01425">
    <property type="entry name" value="Amidase"/>
    <property type="match status" value="1"/>
</dbReference>
<dbReference type="EC" id="3.5.1.13" evidence="3"/>
<dbReference type="SUPFAM" id="SSF75304">
    <property type="entry name" value="Amidase signature (AS) enzymes"/>
    <property type="match status" value="1"/>
</dbReference>
<dbReference type="AlphaFoldDB" id="A0A150HBI0"/>
<evidence type="ECO:0000313" key="3">
    <source>
        <dbReference type="EMBL" id="KXZ59168.1"/>
    </source>
</evidence>
<comment type="caution">
    <text evidence="3">The sequence shown here is derived from an EMBL/GenBank/DDBJ whole genome shotgun (WGS) entry which is preliminary data.</text>
</comment>
<dbReference type="EMBL" id="LQQC01000005">
    <property type="protein sequence ID" value="KXZ59168.1"/>
    <property type="molecule type" value="Genomic_DNA"/>
</dbReference>
<keyword evidence="4" id="KW-1185">Reference proteome</keyword>
<comment type="similarity">
    <text evidence="1">Belongs to the amidase family.</text>
</comment>